<feature type="domain" description="Histidine kinase" evidence="3">
    <location>
        <begin position="1"/>
        <end position="52"/>
    </location>
</feature>
<dbReference type="AlphaFoldDB" id="A0A352IQI6"/>
<dbReference type="PRINTS" id="PR00344">
    <property type="entry name" value="BCTRLSENSOR"/>
</dbReference>
<proteinExistence type="predicted"/>
<feature type="non-terminal residue" evidence="4">
    <location>
        <position position="1"/>
    </location>
</feature>
<organism evidence="4 5">
    <name type="scientific">Marinobacter adhaerens</name>
    <dbReference type="NCBI Taxonomy" id="1033846"/>
    <lineage>
        <taxon>Bacteria</taxon>
        <taxon>Pseudomonadati</taxon>
        <taxon>Pseudomonadota</taxon>
        <taxon>Gammaproteobacteria</taxon>
        <taxon>Pseudomonadales</taxon>
        <taxon>Marinobacteraceae</taxon>
        <taxon>Marinobacter</taxon>
    </lineage>
</organism>
<accession>A0A352IQI6</accession>
<dbReference type="InterPro" id="IPR004358">
    <property type="entry name" value="Sig_transdc_His_kin-like_C"/>
</dbReference>
<dbReference type="Gene3D" id="3.30.565.10">
    <property type="entry name" value="Histidine kinase-like ATPase, C-terminal domain"/>
    <property type="match status" value="1"/>
</dbReference>
<dbReference type="Proteomes" id="UP000263489">
    <property type="component" value="Unassembled WGS sequence"/>
</dbReference>
<evidence type="ECO:0000256" key="2">
    <source>
        <dbReference type="ARBA" id="ARBA00012438"/>
    </source>
</evidence>
<dbReference type="InterPro" id="IPR005467">
    <property type="entry name" value="His_kinase_dom"/>
</dbReference>
<dbReference type="SUPFAM" id="SSF55874">
    <property type="entry name" value="ATPase domain of HSP90 chaperone/DNA topoisomerase II/histidine kinase"/>
    <property type="match status" value="1"/>
</dbReference>
<evidence type="ECO:0000313" key="5">
    <source>
        <dbReference type="Proteomes" id="UP000263489"/>
    </source>
</evidence>
<reference evidence="4 5" key="1">
    <citation type="journal article" date="2018" name="Nat. Biotechnol.">
        <title>A standardized bacterial taxonomy based on genome phylogeny substantially revises the tree of life.</title>
        <authorList>
            <person name="Parks D.H."/>
            <person name="Chuvochina M."/>
            <person name="Waite D.W."/>
            <person name="Rinke C."/>
            <person name="Skarshewski A."/>
            <person name="Chaumeil P.A."/>
            <person name="Hugenholtz P."/>
        </authorList>
    </citation>
    <scope>NUCLEOTIDE SEQUENCE [LARGE SCALE GENOMIC DNA]</scope>
    <source>
        <strain evidence="4">UBA9380</strain>
    </source>
</reference>
<dbReference type="PANTHER" id="PTHR43065">
    <property type="entry name" value="SENSOR HISTIDINE KINASE"/>
    <property type="match status" value="1"/>
</dbReference>
<evidence type="ECO:0000313" key="4">
    <source>
        <dbReference type="EMBL" id="HBC33719.1"/>
    </source>
</evidence>
<evidence type="ECO:0000256" key="1">
    <source>
        <dbReference type="ARBA" id="ARBA00000085"/>
    </source>
</evidence>
<dbReference type="Pfam" id="PF02518">
    <property type="entry name" value="HATPase_c"/>
    <property type="match status" value="1"/>
</dbReference>
<dbReference type="InterPro" id="IPR003594">
    <property type="entry name" value="HATPase_dom"/>
</dbReference>
<dbReference type="PANTHER" id="PTHR43065:SF50">
    <property type="entry name" value="HISTIDINE KINASE"/>
    <property type="match status" value="1"/>
</dbReference>
<dbReference type="InterPro" id="IPR036890">
    <property type="entry name" value="HATPase_C_sf"/>
</dbReference>
<name>A0A352IQI6_9GAMM</name>
<sequence>FEPFFTTKPIGKGTGLGLSLSFNIIEKHNGRIDVDSRPGNGTCFRIILPINQPQTPEAE</sequence>
<evidence type="ECO:0000259" key="3">
    <source>
        <dbReference type="PROSITE" id="PS50109"/>
    </source>
</evidence>
<protein>
    <recommendedName>
        <fullName evidence="2">histidine kinase</fullName>
        <ecNumber evidence="2">2.7.13.3</ecNumber>
    </recommendedName>
</protein>
<dbReference type="EC" id="2.7.13.3" evidence="2"/>
<gene>
    <name evidence="4" type="ORF">DC045_05205</name>
</gene>
<comment type="catalytic activity">
    <reaction evidence="1">
        <text>ATP + protein L-histidine = ADP + protein N-phospho-L-histidine.</text>
        <dbReference type="EC" id="2.7.13.3"/>
    </reaction>
</comment>
<dbReference type="PROSITE" id="PS50109">
    <property type="entry name" value="HIS_KIN"/>
    <property type="match status" value="1"/>
</dbReference>
<comment type="caution">
    <text evidence="4">The sequence shown here is derived from an EMBL/GenBank/DDBJ whole genome shotgun (WGS) entry which is preliminary data.</text>
</comment>
<dbReference type="EMBL" id="DNNA01000080">
    <property type="protein sequence ID" value="HBC33719.1"/>
    <property type="molecule type" value="Genomic_DNA"/>
</dbReference>
<dbReference type="GO" id="GO:0004673">
    <property type="term" value="F:protein histidine kinase activity"/>
    <property type="evidence" value="ECO:0007669"/>
    <property type="project" value="UniProtKB-EC"/>
</dbReference>